<evidence type="ECO:0000256" key="13">
    <source>
        <dbReference type="SAM" id="Phobius"/>
    </source>
</evidence>
<keyword evidence="10 13" id="KW-1133">Transmembrane helix</keyword>
<comment type="similarity">
    <text evidence="3">Belongs to the glycosyltransferase 2 family. OpgH subfamily.</text>
</comment>
<dbReference type="RefSeq" id="WP_407339107.1">
    <property type="nucleotide sequence ID" value="NZ_CP136862.1"/>
</dbReference>
<dbReference type="EMBL" id="CP136862">
    <property type="protein sequence ID" value="WOJ89662.1"/>
    <property type="molecule type" value="Genomic_DNA"/>
</dbReference>
<dbReference type="GO" id="GO:0016757">
    <property type="term" value="F:glycosyltransferase activity"/>
    <property type="evidence" value="ECO:0007669"/>
    <property type="project" value="UniProtKB-KW"/>
</dbReference>
<evidence type="ECO:0000256" key="12">
    <source>
        <dbReference type="SAM" id="MobiDB-lite"/>
    </source>
</evidence>
<evidence type="ECO:0000256" key="3">
    <source>
        <dbReference type="ARBA" id="ARBA00009337"/>
    </source>
</evidence>
<dbReference type="Proteomes" id="UP001626536">
    <property type="component" value="Chromosome"/>
</dbReference>
<evidence type="ECO:0000256" key="8">
    <source>
        <dbReference type="ARBA" id="ARBA00022679"/>
    </source>
</evidence>
<dbReference type="Pfam" id="PF13632">
    <property type="entry name" value="Glyco_trans_2_3"/>
    <property type="match status" value="1"/>
</dbReference>
<evidence type="ECO:0000313" key="16">
    <source>
        <dbReference type="Proteomes" id="UP001626536"/>
    </source>
</evidence>
<feature type="transmembrane region" description="Helical" evidence="13">
    <location>
        <begin position="64"/>
        <end position="85"/>
    </location>
</feature>
<dbReference type="InterPro" id="IPR029044">
    <property type="entry name" value="Nucleotide-diphossugar_trans"/>
</dbReference>
<comment type="pathway">
    <text evidence="2">Glycan metabolism; osmoregulated periplasmic glucan (OPG) biosynthesis.</text>
</comment>
<feature type="transmembrane region" description="Helical" evidence="13">
    <location>
        <begin position="417"/>
        <end position="447"/>
    </location>
</feature>
<keyword evidence="5" id="KW-1003">Cell membrane</keyword>
<organism evidence="15 16">
    <name type="scientific">Methylocapsa polymorpha</name>
    <dbReference type="NCBI Taxonomy" id="3080828"/>
    <lineage>
        <taxon>Bacteria</taxon>
        <taxon>Pseudomonadati</taxon>
        <taxon>Pseudomonadota</taxon>
        <taxon>Alphaproteobacteria</taxon>
        <taxon>Hyphomicrobiales</taxon>
        <taxon>Beijerinckiaceae</taxon>
        <taxon>Methylocapsa</taxon>
    </lineage>
</organism>
<protein>
    <recommendedName>
        <fullName evidence="4">Glucans biosynthesis glucosyltransferase H</fullName>
    </recommendedName>
</protein>
<dbReference type="NCBIfam" id="NF003958">
    <property type="entry name" value="PRK05454.2-1"/>
    <property type="match status" value="1"/>
</dbReference>
<keyword evidence="8 15" id="KW-0808">Transferase</keyword>
<feature type="transmembrane region" description="Helical" evidence="13">
    <location>
        <begin position="467"/>
        <end position="493"/>
    </location>
</feature>
<evidence type="ECO:0000256" key="9">
    <source>
        <dbReference type="ARBA" id="ARBA00022692"/>
    </source>
</evidence>
<evidence type="ECO:0000256" key="7">
    <source>
        <dbReference type="ARBA" id="ARBA00022676"/>
    </source>
</evidence>
<dbReference type="NCBIfam" id="NF003956">
    <property type="entry name" value="PRK05454.1-3"/>
    <property type="match status" value="1"/>
</dbReference>
<evidence type="ECO:0000313" key="15">
    <source>
        <dbReference type="EMBL" id="WOJ89662.1"/>
    </source>
</evidence>
<accession>A0ABZ0HQT9</accession>
<evidence type="ECO:0000256" key="4">
    <source>
        <dbReference type="ARBA" id="ARBA00020585"/>
    </source>
</evidence>
<gene>
    <name evidence="15" type="primary">mdoH</name>
    <name evidence="15" type="ORF">RZS28_18070</name>
</gene>
<evidence type="ECO:0000259" key="14">
    <source>
        <dbReference type="Pfam" id="PF13632"/>
    </source>
</evidence>
<evidence type="ECO:0000256" key="11">
    <source>
        <dbReference type="ARBA" id="ARBA00023136"/>
    </source>
</evidence>
<dbReference type="PANTHER" id="PTHR43867:SF5">
    <property type="entry name" value="GLUCANS BIOSYNTHESIS GLUCOSYLTRANSFERASE H"/>
    <property type="match status" value="1"/>
</dbReference>
<evidence type="ECO:0000256" key="5">
    <source>
        <dbReference type="ARBA" id="ARBA00022475"/>
    </source>
</evidence>
<evidence type="ECO:0000256" key="2">
    <source>
        <dbReference type="ARBA" id="ARBA00005001"/>
    </source>
</evidence>
<evidence type="ECO:0000256" key="1">
    <source>
        <dbReference type="ARBA" id="ARBA00004429"/>
    </source>
</evidence>
<dbReference type="Gene3D" id="3.90.550.10">
    <property type="entry name" value="Spore Coat Polysaccharide Biosynthesis Protein SpsA, Chain A"/>
    <property type="match status" value="1"/>
</dbReference>
<reference evidence="15 16" key="1">
    <citation type="submission" date="2023-10" db="EMBL/GenBank/DDBJ databases">
        <title>Novel methanotroph of the genus Methylocapsa from a subarctic wetland.</title>
        <authorList>
            <person name="Belova S.E."/>
            <person name="Oshkin I.Y."/>
            <person name="Miroshnikov K."/>
            <person name="Dedysh S.N."/>
        </authorList>
    </citation>
    <scope>NUCLEOTIDE SEQUENCE [LARGE SCALE GENOMIC DNA]</scope>
    <source>
        <strain evidence="15 16">RX1</strain>
    </source>
</reference>
<dbReference type="NCBIfam" id="NF003962">
    <property type="entry name" value="PRK05454.2-5"/>
    <property type="match status" value="1"/>
</dbReference>
<evidence type="ECO:0000256" key="10">
    <source>
        <dbReference type="ARBA" id="ARBA00022989"/>
    </source>
</evidence>
<dbReference type="InterPro" id="IPR050321">
    <property type="entry name" value="Glycosyltr_2/OpgH_subfam"/>
</dbReference>
<keyword evidence="6" id="KW-0997">Cell inner membrane</keyword>
<keyword evidence="11 13" id="KW-0472">Membrane</keyword>
<dbReference type="PANTHER" id="PTHR43867">
    <property type="entry name" value="CELLULOSE SYNTHASE CATALYTIC SUBUNIT A [UDP-FORMING]"/>
    <property type="match status" value="1"/>
</dbReference>
<feature type="transmembrane region" description="Helical" evidence="13">
    <location>
        <begin position="593"/>
        <end position="615"/>
    </location>
</feature>
<dbReference type="CDD" id="cd04191">
    <property type="entry name" value="Glucan_BSP_MdoH"/>
    <property type="match status" value="1"/>
</dbReference>
<comment type="subcellular location">
    <subcellularLocation>
        <location evidence="1">Cell inner membrane</location>
        <topology evidence="1">Multi-pass membrane protein</topology>
    </subcellularLocation>
</comment>
<keyword evidence="9 13" id="KW-0812">Transmembrane</keyword>
<sequence length="742" mass="81749">MDAVSNVQPNEPTVTQLRPLDSSADAFDPSACTPAEAPLAMPTQSLSRFSSSERRKSLVRRLELGCWLARLLVFGGGFALTAYGAHEMYEVVAVGGVTPLEWALVILFVANFSWIALAFTSAIAGFIWLLFLAPKPAAPPAALRERTAIVMPIYNEAPARVFGAVQAMIEEVQATGLGASFEWFFLSDTTDPEIFIAEEQAFIAMRERIGRDCRIFYRHRPKNLYRKAGNIQDFVTRWGGRYAHMVVLDADSLMTGHSIVTLAATMEADPDAGIIQTLPLIINRNTLFARVQQFAARIYGPVIGAGVSTWMGRDGNYWGHNAIIRTRAFAAHCGLPTLRGRPPFGGHILSHDFVEAALILRAGYAVYMLPNLGGSFEESPPSLIDLSARDRRWCQGNLQHLRVLPAKGLRMASRQHFITGIMAYVASPLWMLQLFIGIALVLQASYIRPEYFTSEFTLFPTWPRFDAARSLSLFELTMTILLLPKFFGLALALIQKATRRGSGGALRLVVSTLFEIIMSALLAPIMMLIQSGHVMHFVFGFDTGWDPQRRDDGSIPFRAIVRRHRAHVAMGLLSLVAGLSISPSLVAWMSPTILGLILAIFLSWATGLLSVGLAFRRIGLLMTPEEQTQAPVVARSNALARELAGGEVAGLADIYDINADPRFWAVHLAWLPRGPYRRDGNIASDWALAEAKIAEAETLSEAVSWLQPKERMAMLQDRRLIERLSRLPPERPLAAAVSLGGS</sequence>
<proteinExistence type="inferred from homology"/>
<feature type="transmembrane region" description="Helical" evidence="13">
    <location>
        <begin position="505"/>
        <end position="522"/>
    </location>
</feature>
<evidence type="ECO:0000256" key="6">
    <source>
        <dbReference type="ARBA" id="ARBA00022519"/>
    </source>
</evidence>
<keyword evidence="7 15" id="KW-0328">Glycosyltransferase</keyword>
<feature type="compositionally biased region" description="Polar residues" evidence="12">
    <location>
        <begin position="1"/>
        <end position="16"/>
    </location>
</feature>
<name>A0ABZ0HQT9_9HYPH</name>
<feature type="domain" description="Glycosyltransferase 2-like" evidence="14">
    <location>
        <begin position="246"/>
        <end position="436"/>
    </location>
</feature>
<feature type="transmembrane region" description="Helical" evidence="13">
    <location>
        <begin position="566"/>
        <end position="587"/>
    </location>
</feature>
<keyword evidence="16" id="KW-1185">Reference proteome</keyword>
<feature type="region of interest" description="Disordered" evidence="12">
    <location>
        <begin position="1"/>
        <end position="22"/>
    </location>
</feature>
<feature type="transmembrane region" description="Helical" evidence="13">
    <location>
        <begin position="105"/>
        <end position="131"/>
    </location>
</feature>
<dbReference type="SUPFAM" id="SSF53448">
    <property type="entry name" value="Nucleotide-diphospho-sugar transferases"/>
    <property type="match status" value="1"/>
</dbReference>
<dbReference type="InterPro" id="IPR001173">
    <property type="entry name" value="Glyco_trans_2-like"/>
</dbReference>